<dbReference type="SUPFAM" id="SSF52058">
    <property type="entry name" value="L domain-like"/>
    <property type="match status" value="1"/>
</dbReference>
<evidence type="ECO:0000256" key="2">
    <source>
        <dbReference type="ARBA" id="ARBA00022614"/>
    </source>
</evidence>
<dbReference type="InterPro" id="IPR026079">
    <property type="entry name" value="CDR2"/>
</dbReference>
<dbReference type="EMBL" id="OX597836">
    <property type="protein sequence ID" value="CAI9739271.1"/>
    <property type="molecule type" value="Genomic_DNA"/>
</dbReference>
<feature type="coiled-coil region" evidence="5">
    <location>
        <begin position="477"/>
        <end position="570"/>
    </location>
</feature>
<evidence type="ECO:0000313" key="7">
    <source>
        <dbReference type="EMBL" id="CAI9739271.1"/>
    </source>
</evidence>
<feature type="compositionally biased region" description="Polar residues" evidence="6">
    <location>
        <begin position="849"/>
        <end position="887"/>
    </location>
</feature>
<sequence length="887" mass="101980">MFVTTDSEKVKKATLIAKQLTGSNRKQTCNSNRELSINRFDTNDKLRRKNNKQMEILGVENYIRNAYKIKDTSLNLSHRCLTVIPSNLINLKWIHRLMLNNNKLLLPPEVSELVELEELTLDHNMLTLLPNKIEKLQNLKRLICCHNPLGTVMPEIGYLHQLQELWLNACQLMFLPKEIGNLKNLCKFSAKVNKLNSIPDTIGGLTKLHWINLSSNLVSDLPESFGKLRSLNHVNLSCNKFKTLPQCFLTLPQIMVLDLRENEIADLPDDFLTAFPNLNRLDLRENIIQEAPQSWQDVGYILTGRCEDDVILVDPDYFKIRKQKPHSSRREHSCSKTSICETITNQTERNKTISTRDKDVAQTKVINDVITENGGHISAVSVKQDFTRSEWNVNNGSIRQKGSIVQIEANNVGQVFHFKLLKINRDTMEFISRVNSELDEEEHSYENDLQLAAEIGKALLENNKELESQTVHLQTINAEQAQELDFLNKQLEALRQVNESRMRIYEELDKNVQDLEKTNQRLVTDHRADKQRIETLQEELVNIEVRNGELQTKVEELLTAERQREKAERRKTMSVPSLHDINYEDFYPTSFPSWSHNQFKQGLHLNPYETEIRKLQDTVRNLKTQQVIEKRKREDFEIEVAVLIQDNQNLEAKVEELEKRLMDTNKLEAELKQLQLRSEKVCRRCGNEIKPCLPAGVLGKEVEHDEPQMTSEGKVARLEDGGSVYGSNESIHKVLMETREQLSGNGVQSNVSILSELESQYYALCQKYESLLQHKLRRPRSGTDFDEDEADRNFRVSHKEVQTLLVNLHRCVEVNTDVGDSTTSPPPYRSLFKDIFATLRKSRIEESPEQQPAPTANQGSQQSKSATGTPITTPITEDNPMTKSAHA</sequence>
<dbReference type="Gene3D" id="3.80.10.10">
    <property type="entry name" value="Ribonuclease Inhibitor"/>
    <property type="match status" value="1"/>
</dbReference>
<comment type="similarity">
    <text evidence="1">Belongs to the CDR2 family.</text>
</comment>
<dbReference type="PANTHER" id="PTHR19232">
    <property type="entry name" value="CENTROCORTIN FAMILY MEMBER"/>
    <property type="match status" value="1"/>
</dbReference>
<dbReference type="SMART" id="SM00369">
    <property type="entry name" value="LRR_TYP"/>
    <property type="match status" value="6"/>
</dbReference>
<reference evidence="7" key="1">
    <citation type="submission" date="2023-08" db="EMBL/GenBank/DDBJ databases">
        <authorList>
            <person name="Alioto T."/>
            <person name="Alioto T."/>
            <person name="Gomez Garrido J."/>
        </authorList>
    </citation>
    <scope>NUCLEOTIDE SEQUENCE</scope>
</reference>
<keyword evidence="4 5" id="KW-0175">Coiled coil</keyword>
<evidence type="ECO:0000256" key="4">
    <source>
        <dbReference type="ARBA" id="ARBA00023054"/>
    </source>
</evidence>
<feature type="coiled-coil region" evidence="5">
    <location>
        <begin position="605"/>
        <end position="684"/>
    </location>
</feature>
<evidence type="ECO:0000313" key="8">
    <source>
        <dbReference type="Proteomes" id="UP001162480"/>
    </source>
</evidence>
<dbReference type="AlphaFoldDB" id="A0AA36BTB6"/>
<accession>A0AA36BTB6</accession>
<evidence type="ECO:0000256" key="6">
    <source>
        <dbReference type="SAM" id="MobiDB-lite"/>
    </source>
</evidence>
<evidence type="ECO:0000256" key="3">
    <source>
        <dbReference type="ARBA" id="ARBA00022737"/>
    </source>
</evidence>
<gene>
    <name evidence="7" type="ORF">OCTVUL_1B005738</name>
</gene>
<name>A0AA36BTB6_OCTVU</name>
<dbReference type="InterPro" id="IPR032675">
    <property type="entry name" value="LRR_dom_sf"/>
</dbReference>
<evidence type="ECO:0000256" key="1">
    <source>
        <dbReference type="ARBA" id="ARBA00009019"/>
    </source>
</evidence>
<keyword evidence="3" id="KW-0677">Repeat</keyword>
<dbReference type="PANTHER" id="PTHR19232:SF7">
    <property type="entry name" value="CENTROCORTIN, ISOFORM A"/>
    <property type="match status" value="1"/>
</dbReference>
<keyword evidence="8" id="KW-1185">Reference proteome</keyword>
<organism evidence="7 8">
    <name type="scientific">Octopus vulgaris</name>
    <name type="common">Common octopus</name>
    <dbReference type="NCBI Taxonomy" id="6645"/>
    <lineage>
        <taxon>Eukaryota</taxon>
        <taxon>Metazoa</taxon>
        <taxon>Spiralia</taxon>
        <taxon>Lophotrochozoa</taxon>
        <taxon>Mollusca</taxon>
        <taxon>Cephalopoda</taxon>
        <taxon>Coleoidea</taxon>
        <taxon>Octopodiformes</taxon>
        <taxon>Octopoda</taxon>
        <taxon>Incirrata</taxon>
        <taxon>Octopodidae</taxon>
        <taxon>Octopus</taxon>
    </lineage>
</organism>
<protein>
    <submittedName>
        <fullName evidence="7">Uncharacterized protein</fullName>
    </submittedName>
</protein>
<dbReference type="InterPro" id="IPR003591">
    <property type="entry name" value="Leu-rich_rpt_typical-subtyp"/>
</dbReference>
<keyword evidence="2" id="KW-0433">Leucine-rich repeat</keyword>
<dbReference type="Proteomes" id="UP001162480">
    <property type="component" value="Chromosome 23"/>
</dbReference>
<proteinExistence type="inferred from homology"/>
<feature type="region of interest" description="Disordered" evidence="6">
    <location>
        <begin position="844"/>
        <end position="887"/>
    </location>
</feature>
<evidence type="ECO:0000256" key="5">
    <source>
        <dbReference type="SAM" id="Coils"/>
    </source>
</evidence>